<keyword evidence="1" id="KW-0175">Coiled coil</keyword>
<keyword evidence="3" id="KW-1133">Transmembrane helix</keyword>
<proteinExistence type="predicted"/>
<keyword evidence="3" id="KW-0472">Membrane</keyword>
<protein>
    <submittedName>
        <fullName evidence="4">Uncharacterized protein</fullName>
    </submittedName>
</protein>
<sequence length="414" mass="44916">MVLSMAVAPVGAAVADPVAQQQTATPTPAPTATPTANNTTTTPTDTNGSTNPTAASQVRITPEKFDEPFLAVSVRESDSVFETTGPFALFTLSREVEAARISQQPAEAQVFAGGTQVKVTYADDAAPPGETSLYTLELFFTDGSTKEVELYARQTGVSVGASELQEYAPVLEELREVAEQHGYGTSPEELEAYLSWVNERADLIDGFLTKSAAQLMALAIAASMNWLFWLLLLGLIALVAKWIQKRWGGLLEALQNDVGRAERKRRELELAYEEQKQTADEVPLEEVPAVGSNAVYWRDGHGVRSAGQLARMAAFGAHRQTDDGLEQVHGGVEDLDTDSLEDSWLEPVLRSNRIPTAKQALGEIKATLEHMETKHNLGHLYRDARDDVAQLIQDVEEEDQMMFGPGNAGTGGDD</sequence>
<dbReference type="AlphaFoldDB" id="A0A1I5VJT3"/>
<evidence type="ECO:0000256" key="1">
    <source>
        <dbReference type="SAM" id="Coils"/>
    </source>
</evidence>
<keyword evidence="3" id="KW-0812">Transmembrane</keyword>
<feature type="compositionally biased region" description="Low complexity" evidence="2">
    <location>
        <begin position="18"/>
        <end position="53"/>
    </location>
</feature>
<dbReference type="Proteomes" id="UP000183769">
    <property type="component" value="Unassembled WGS sequence"/>
</dbReference>
<evidence type="ECO:0000313" key="4">
    <source>
        <dbReference type="EMBL" id="SFQ07740.1"/>
    </source>
</evidence>
<evidence type="ECO:0000256" key="3">
    <source>
        <dbReference type="SAM" id="Phobius"/>
    </source>
</evidence>
<name>A0A1I5VJT3_9EURY</name>
<feature type="coiled-coil region" evidence="1">
    <location>
        <begin position="251"/>
        <end position="281"/>
    </location>
</feature>
<accession>A0A1I5VJT3</accession>
<gene>
    <name evidence="4" type="ORF">SAMN05216277_11840</name>
</gene>
<organism evidence="4 5">
    <name type="scientific">Halolamina pelagica</name>
    <dbReference type="NCBI Taxonomy" id="699431"/>
    <lineage>
        <taxon>Archaea</taxon>
        <taxon>Methanobacteriati</taxon>
        <taxon>Methanobacteriota</taxon>
        <taxon>Stenosarchaea group</taxon>
        <taxon>Halobacteria</taxon>
        <taxon>Halobacteriales</taxon>
        <taxon>Haloferacaceae</taxon>
    </lineage>
</organism>
<evidence type="ECO:0000313" key="5">
    <source>
        <dbReference type="Proteomes" id="UP000183769"/>
    </source>
</evidence>
<evidence type="ECO:0000256" key="2">
    <source>
        <dbReference type="SAM" id="MobiDB-lite"/>
    </source>
</evidence>
<dbReference type="EMBL" id="FOXI01000018">
    <property type="protein sequence ID" value="SFQ07740.1"/>
    <property type="molecule type" value="Genomic_DNA"/>
</dbReference>
<keyword evidence="5" id="KW-1185">Reference proteome</keyword>
<feature type="transmembrane region" description="Helical" evidence="3">
    <location>
        <begin position="215"/>
        <end position="240"/>
    </location>
</feature>
<feature type="region of interest" description="Disordered" evidence="2">
    <location>
        <begin position="18"/>
        <end position="54"/>
    </location>
</feature>
<reference evidence="5" key="1">
    <citation type="submission" date="2016-10" db="EMBL/GenBank/DDBJ databases">
        <authorList>
            <person name="Varghese N."/>
            <person name="Submissions S."/>
        </authorList>
    </citation>
    <scope>NUCLEOTIDE SEQUENCE [LARGE SCALE GENOMIC DNA]</scope>
    <source>
        <strain evidence="5">CGMCC 1.10329</strain>
    </source>
</reference>